<feature type="region of interest" description="Disordered" evidence="1">
    <location>
        <begin position="100"/>
        <end position="143"/>
    </location>
</feature>
<comment type="caution">
    <text evidence="2">The sequence shown here is derived from an EMBL/GenBank/DDBJ whole genome shotgun (WGS) entry which is preliminary data.</text>
</comment>
<proteinExistence type="predicted"/>
<dbReference type="AlphaFoldDB" id="A0ABD3NXF4"/>
<organism evidence="2 3">
    <name type="scientific">Cyclotella cryptica</name>
    <dbReference type="NCBI Taxonomy" id="29204"/>
    <lineage>
        <taxon>Eukaryota</taxon>
        <taxon>Sar</taxon>
        <taxon>Stramenopiles</taxon>
        <taxon>Ochrophyta</taxon>
        <taxon>Bacillariophyta</taxon>
        <taxon>Coscinodiscophyceae</taxon>
        <taxon>Thalassiosirophycidae</taxon>
        <taxon>Stephanodiscales</taxon>
        <taxon>Stephanodiscaceae</taxon>
        <taxon>Cyclotella</taxon>
    </lineage>
</organism>
<sequence>MAPSSAMFGWFPEIVKRLLARRQRYVELDESDSESLETSSLSTPSRSPQNSLVAFVTTHSLTTWRIKPEERRHLGLGKVSSSTHSPSLWGRLRSALRVEKTQQSDESTSRIGIAESPRQYHVASKEKRTPKRRTYHVRGGKTMYPPRVHFKRKLNRLITISEDEVFEEGLHEC</sequence>
<dbReference type="Proteomes" id="UP001516023">
    <property type="component" value="Unassembled WGS sequence"/>
</dbReference>
<feature type="compositionally biased region" description="Basic residues" evidence="1">
    <location>
        <begin position="128"/>
        <end position="139"/>
    </location>
</feature>
<name>A0ABD3NXF4_9STRA</name>
<accession>A0ABD3NXF4</accession>
<evidence type="ECO:0000313" key="2">
    <source>
        <dbReference type="EMBL" id="KAL3780565.1"/>
    </source>
</evidence>
<keyword evidence="3" id="KW-1185">Reference proteome</keyword>
<evidence type="ECO:0000313" key="3">
    <source>
        <dbReference type="Proteomes" id="UP001516023"/>
    </source>
</evidence>
<protein>
    <submittedName>
        <fullName evidence="2">Uncharacterized protein</fullName>
    </submittedName>
</protein>
<gene>
    <name evidence="2" type="ORF">HJC23_004157</name>
</gene>
<dbReference type="EMBL" id="JABMIG020000345">
    <property type="protein sequence ID" value="KAL3780565.1"/>
    <property type="molecule type" value="Genomic_DNA"/>
</dbReference>
<reference evidence="2 3" key="1">
    <citation type="journal article" date="2020" name="G3 (Bethesda)">
        <title>Improved Reference Genome for Cyclotella cryptica CCMP332, a Model for Cell Wall Morphogenesis, Salinity Adaptation, and Lipid Production in Diatoms (Bacillariophyta).</title>
        <authorList>
            <person name="Roberts W.R."/>
            <person name="Downey K.M."/>
            <person name="Ruck E.C."/>
            <person name="Traller J.C."/>
            <person name="Alverson A.J."/>
        </authorList>
    </citation>
    <scope>NUCLEOTIDE SEQUENCE [LARGE SCALE GENOMIC DNA]</scope>
    <source>
        <strain evidence="2 3">CCMP332</strain>
    </source>
</reference>
<evidence type="ECO:0000256" key="1">
    <source>
        <dbReference type="SAM" id="MobiDB-lite"/>
    </source>
</evidence>